<keyword evidence="2" id="KW-1185">Reference proteome</keyword>
<name>A0ABT8IHW1_9BACL</name>
<dbReference type="RefSeq" id="WP_301237107.1">
    <property type="nucleotide sequence ID" value="NZ_JANRHH010000003.1"/>
</dbReference>
<evidence type="ECO:0000313" key="1">
    <source>
        <dbReference type="EMBL" id="MDN4592365.1"/>
    </source>
</evidence>
<accession>A0ABT8IHW1</accession>
<gene>
    <name evidence="1" type="ORF">NWF35_00240</name>
</gene>
<dbReference type="EMBL" id="JANRHH010000003">
    <property type="protein sequence ID" value="MDN4592365.1"/>
    <property type="molecule type" value="Genomic_DNA"/>
</dbReference>
<sequence>MDRSNDNDREAHVKRPLKEQGIFAAIAHRRFYSQMRWSFKSST</sequence>
<proteinExistence type="predicted"/>
<comment type="caution">
    <text evidence="1">The sequence shown here is derived from an EMBL/GenBank/DDBJ whole genome shotgun (WGS) entry which is preliminary data.</text>
</comment>
<organism evidence="1 2">
    <name type="scientific">Polycladomyces subterraneus</name>
    <dbReference type="NCBI Taxonomy" id="1016997"/>
    <lineage>
        <taxon>Bacteria</taxon>
        <taxon>Bacillati</taxon>
        <taxon>Bacillota</taxon>
        <taxon>Bacilli</taxon>
        <taxon>Bacillales</taxon>
        <taxon>Thermoactinomycetaceae</taxon>
        <taxon>Polycladomyces</taxon>
    </lineage>
</organism>
<reference evidence="1" key="1">
    <citation type="submission" date="2022-08" db="EMBL/GenBank/DDBJ databases">
        <title>Polycladomyces zharkentsis sp. nov., a novel thermophilic CMC and starch-degrading bacterium isolated from a geothermal spring in Kazakhstan.</title>
        <authorList>
            <person name="Mashzhan A."/>
            <person name="Kistaubaeva A."/>
            <person name="Javier-Lopez R."/>
            <person name="Birkeland N.-K."/>
        </authorList>
    </citation>
    <scope>NUCLEOTIDE SEQUENCE</scope>
    <source>
        <strain evidence="1">KSR 13</strain>
    </source>
</reference>
<protein>
    <submittedName>
        <fullName evidence="1">Uncharacterized protein</fullName>
    </submittedName>
</protein>
<dbReference type="Proteomes" id="UP001174196">
    <property type="component" value="Unassembled WGS sequence"/>
</dbReference>
<evidence type="ECO:0000313" key="2">
    <source>
        <dbReference type="Proteomes" id="UP001174196"/>
    </source>
</evidence>